<accession>A0A8S9YIA8</accession>
<proteinExistence type="predicted"/>
<protein>
    <submittedName>
        <fullName evidence="1">Uncharacterized protein</fullName>
    </submittedName>
</protein>
<evidence type="ECO:0000313" key="2">
    <source>
        <dbReference type="Proteomes" id="UP000822476"/>
    </source>
</evidence>
<name>A0A8S9YIA8_9TREM</name>
<dbReference type="Proteomes" id="UP000822476">
    <property type="component" value="Unassembled WGS sequence"/>
</dbReference>
<keyword evidence="2" id="KW-1185">Reference proteome</keyword>
<comment type="caution">
    <text evidence="1">The sequence shown here is derived from an EMBL/GenBank/DDBJ whole genome shotgun (WGS) entry which is preliminary data.</text>
</comment>
<organism evidence="1 2">
    <name type="scientific">Paragonimus skrjabini miyazakii</name>
    <dbReference type="NCBI Taxonomy" id="59628"/>
    <lineage>
        <taxon>Eukaryota</taxon>
        <taxon>Metazoa</taxon>
        <taxon>Spiralia</taxon>
        <taxon>Lophotrochozoa</taxon>
        <taxon>Platyhelminthes</taxon>
        <taxon>Trematoda</taxon>
        <taxon>Digenea</taxon>
        <taxon>Plagiorchiida</taxon>
        <taxon>Troglotremata</taxon>
        <taxon>Troglotrematidae</taxon>
        <taxon>Paragonimus</taxon>
    </lineage>
</organism>
<dbReference type="AlphaFoldDB" id="A0A8S9YIA8"/>
<gene>
    <name evidence="1" type="ORF">EG68_11811</name>
</gene>
<sequence length="37" mass="4583">MDLSFSGTTMSWHGMNNNPLQIWMKNWMFILIYWTTW</sequence>
<dbReference type="EMBL" id="JTDE01009978">
    <property type="protein sequence ID" value="KAF7234380.1"/>
    <property type="molecule type" value="Genomic_DNA"/>
</dbReference>
<reference evidence="1" key="1">
    <citation type="submission" date="2019-07" db="EMBL/GenBank/DDBJ databases">
        <title>Annotation for the trematode Paragonimus miyazaki's.</title>
        <authorList>
            <person name="Choi Y.-J."/>
        </authorList>
    </citation>
    <scope>NUCLEOTIDE SEQUENCE</scope>
    <source>
        <strain evidence="1">Japan</strain>
    </source>
</reference>
<evidence type="ECO:0000313" key="1">
    <source>
        <dbReference type="EMBL" id="KAF7234380.1"/>
    </source>
</evidence>